<dbReference type="PANTHER" id="PTHR12709:SF5">
    <property type="entry name" value="DNA-DIRECTED RNA POLYMERASE I SUBUNIT RPA43"/>
    <property type="match status" value="1"/>
</dbReference>
<keyword evidence="2" id="KW-0240">DNA-directed RNA polymerase</keyword>
<reference evidence="6" key="2">
    <citation type="submission" date="2020-05" db="UniProtKB">
        <authorList>
            <consortium name="EnsemblMetazoa"/>
        </authorList>
    </citation>
    <scope>IDENTIFICATION</scope>
    <source>
        <strain evidence="6">IAEA</strain>
    </source>
</reference>
<organism evidence="6 7">
    <name type="scientific">Glossina palpalis gambiensis</name>
    <dbReference type="NCBI Taxonomy" id="67801"/>
    <lineage>
        <taxon>Eukaryota</taxon>
        <taxon>Metazoa</taxon>
        <taxon>Ecdysozoa</taxon>
        <taxon>Arthropoda</taxon>
        <taxon>Hexapoda</taxon>
        <taxon>Insecta</taxon>
        <taxon>Pterygota</taxon>
        <taxon>Neoptera</taxon>
        <taxon>Endopterygota</taxon>
        <taxon>Diptera</taxon>
        <taxon>Brachycera</taxon>
        <taxon>Muscomorpha</taxon>
        <taxon>Hippoboscoidea</taxon>
        <taxon>Glossinidae</taxon>
        <taxon>Glossina</taxon>
    </lineage>
</organism>
<name>A0A1B0BTA3_9MUSC</name>
<comment type="subcellular location">
    <subcellularLocation>
        <location evidence="1">Nucleus</location>
    </subcellularLocation>
</comment>
<dbReference type="VEuPathDB" id="VectorBase:GPPI039836"/>
<keyword evidence="7" id="KW-1185">Reference proteome</keyword>
<dbReference type="GO" id="GO:0006352">
    <property type="term" value="P:DNA-templated transcription initiation"/>
    <property type="evidence" value="ECO:0007669"/>
    <property type="project" value="InterPro"/>
</dbReference>
<dbReference type="GO" id="GO:0006362">
    <property type="term" value="P:transcription elongation by RNA polymerase I"/>
    <property type="evidence" value="ECO:0007669"/>
    <property type="project" value="TreeGrafter"/>
</dbReference>
<protein>
    <recommendedName>
        <fullName evidence="8">RPA43 OB domain-containing protein</fullName>
    </recommendedName>
</protein>
<evidence type="ECO:0008006" key="8">
    <source>
        <dbReference type="Google" id="ProtNLM"/>
    </source>
</evidence>
<evidence type="ECO:0000256" key="5">
    <source>
        <dbReference type="SAM" id="MobiDB-lite"/>
    </source>
</evidence>
<evidence type="ECO:0000256" key="1">
    <source>
        <dbReference type="ARBA" id="ARBA00004123"/>
    </source>
</evidence>
<dbReference type="GO" id="GO:0005736">
    <property type="term" value="C:RNA polymerase I complex"/>
    <property type="evidence" value="ECO:0007669"/>
    <property type="project" value="TreeGrafter"/>
</dbReference>
<feature type="compositionally biased region" description="Basic and acidic residues" evidence="5">
    <location>
        <begin position="207"/>
        <end position="219"/>
    </location>
</feature>
<keyword evidence="4" id="KW-0539">Nucleus</keyword>
<feature type="region of interest" description="Disordered" evidence="5">
    <location>
        <begin position="207"/>
        <end position="250"/>
    </location>
</feature>
<dbReference type="STRING" id="67801.A0A1B0BTA3"/>
<dbReference type="EnsemblMetazoa" id="GPPI039836-RA">
    <property type="protein sequence ID" value="GPPI039836-PA"/>
    <property type="gene ID" value="GPPI039836"/>
</dbReference>
<evidence type="ECO:0000313" key="6">
    <source>
        <dbReference type="EnsemblMetazoa" id="GPPI039836-PA"/>
    </source>
</evidence>
<evidence type="ECO:0000256" key="2">
    <source>
        <dbReference type="ARBA" id="ARBA00022478"/>
    </source>
</evidence>
<dbReference type="AlphaFoldDB" id="A0A1B0BTA3"/>
<keyword evidence="3" id="KW-0804">Transcription</keyword>
<dbReference type="Gene3D" id="3.30.1490.120">
    <property type="entry name" value="RNA polymerase Rpb7-like, N-terminal domain"/>
    <property type="match status" value="1"/>
</dbReference>
<evidence type="ECO:0000256" key="4">
    <source>
        <dbReference type="ARBA" id="ARBA00023242"/>
    </source>
</evidence>
<evidence type="ECO:0000256" key="3">
    <source>
        <dbReference type="ARBA" id="ARBA00023163"/>
    </source>
</evidence>
<dbReference type="PANTHER" id="PTHR12709">
    <property type="entry name" value="DNA-DIRECTED RNA POLYMERASE II, III"/>
    <property type="match status" value="1"/>
</dbReference>
<evidence type="ECO:0000313" key="7">
    <source>
        <dbReference type="Proteomes" id="UP000092460"/>
    </source>
</evidence>
<dbReference type="EMBL" id="JXJN01020059">
    <property type="status" value="NOT_ANNOTATED_CDS"/>
    <property type="molecule type" value="Genomic_DNA"/>
</dbReference>
<feature type="compositionally biased region" description="Basic residues" evidence="5">
    <location>
        <begin position="233"/>
        <end position="243"/>
    </location>
</feature>
<accession>A0A1B0BTA3</accession>
<dbReference type="Proteomes" id="UP000092460">
    <property type="component" value="Unassembled WGS sequence"/>
</dbReference>
<dbReference type="InterPro" id="IPR045113">
    <property type="entry name" value="Rpb7-like"/>
</dbReference>
<dbReference type="InterPro" id="IPR036898">
    <property type="entry name" value="RNA_pol_Rpb7-like_N_sf"/>
</dbReference>
<reference evidence="7" key="1">
    <citation type="submission" date="2015-01" db="EMBL/GenBank/DDBJ databases">
        <authorList>
            <person name="Aksoy S."/>
            <person name="Warren W."/>
            <person name="Wilson R.K."/>
        </authorList>
    </citation>
    <scope>NUCLEOTIDE SEQUENCE [LARGE SCALE GENOMIC DNA]</scope>
    <source>
        <strain evidence="7">IAEA</strain>
    </source>
</reference>
<sequence>MAKRLREYVKYSTKELDLHTKREGACVHKVNTNMHLSIGPYCLADFKTKLKAHIVRTKIGYYDVSLDGIILDIKNIKVLGPLADLRADDYHLHINYNADVYIFKPNIGAVLTGIIKHIGAKHLGVILYRVFNAHLKFPYKVAKEDIQMDQEVKFRVINHNLLHTYPYIEGELLTANGKEMQMGKKVEHAEELGELVNMIKEELVSDEKEIPETSLESKEKTKKKKVSDDSLKTSKKSRAKKVKTTASEATVSTTDYNRRQFESITPSLLQDIKEEPTISCSDAEELALLNSTGKIETEKSFIANEHSIISAAVVKSEKIVNGIQAALEPDLLENMEEFLPITPRKIKKEKLDNSFDAEGILSLWKFKEEGDSRIKNETMDYTTDGSACSTIRKSKKHKSHLNALNFSADDTDFSPGRRIKKSKGSQSKISANVVHLKQELED</sequence>
<feature type="region of interest" description="Disordered" evidence="5">
    <location>
        <begin position="411"/>
        <end position="430"/>
    </location>
</feature>
<proteinExistence type="predicted"/>